<evidence type="ECO:0000259" key="5">
    <source>
        <dbReference type="PROSITE" id="PS50931"/>
    </source>
</evidence>
<evidence type="ECO:0000256" key="4">
    <source>
        <dbReference type="ARBA" id="ARBA00023163"/>
    </source>
</evidence>
<evidence type="ECO:0000256" key="3">
    <source>
        <dbReference type="ARBA" id="ARBA00023125"/>
    </source>
</evidence>
<dbReference type="PANTHER" id="PTHR30126">
    <property type="entry name" value="HTH-TYPE TRANSCRIPTIONAL REGULATOR"/>
    <property type="match status" value="1"/>
</dbReference>
<dbReference type="InterPro" id="IPR036390">
    <property type="entry name" value="WH_DNA-bd_sf"/>
</dbReference>
<dbReference type="GO" id="GO:0000976">
    <property type="term" value="F:transcription cis-regulatory region binding"/>
    <property type="evidence" value="ECO:0007669"/>
    <property type="project" value="TreeGrafter"/>
</dbReference>
<dbReference type="PROSITE" id="PS50931">
    <property type="entry name" value="HTH_LYSR"/>
    <property type="match status" value="1"/>
</dbReference>
<dbReference type="InterPro" id="IPR036388">
    <property type="entry name" value="WH-like_DNA-bd_sf"/>
</dbReference>
<evidence type="ECO:0000313" key="6">
    <source>
        <dbReference type="EMBL" id="OUQ34504.1"/>
    </source>
</evidence>
<organism evidence="6 7">
    <name type="scientific">Massilimicrobiota timonensis</name>
    <dbReference type="NCBI Taxonomy" id="1776392"/>
    <lineage>
        <taxon>Bacteria</taxon>
        <taxon>Bacillati</taxon>
        <taxon>Bacillota</taxon>
        <taxon>Erysipelotrichia</taxon>
        <taxon>Erysipelotrichales</taxon>
        <taxon>Erysipelotrichaceae</taxon>
        <taxon>Massilimicrobiota</taxon>
    </lineage>
</organism>
<dbReference type="SUPFAM" id="SSF46785">
    <property type="entry name" value="Winged helix' DNA-binding domain"/>
    <property type="match status" value="1"/>
</dbReference>
<keyword evidence="2" id="KW-0805">Transcription regulation</keyword>
<evidence type="ECO:0000313" key="7">
    <source>
        <dbReference type="Proteomes" id="UP000195305"/>
    </source>
</evidence>
<protein>
    <recommendedName>
        <fullName evidence="5">HTH lysR-type domain-containing protein</fullName>
    </recommendedName>
</protein>
<dbReference type="AlphaFoldDB" id="A0A1Y4SX82"/>
<sequence length="292" mass="33944">MYNPILDVFMMVVKKGSFSKAAQHLFLTHTAVIKQMNTLEEQLQTQLFYRSHQGISLTPAGQVLYDETKHIMSLSQQIILKVQEANLHLPVLIRVGVSTLYPCQPLMKIWEQISHHYPQFDIQMVPFTDDAHRLQLLGSQFDCLIGPYNALYKDAIYRFIPLGHYHFQIAINKRHPLAHNKIIHWQDLSHEKIMIMKTNYSPINDKIRQDLLTHCPHIEIMDIEPSYDTSTFNQCAKTQNLLLSLECWKSVHPSLVHIPLSQDYQIPYGVITNQSISPQLQNFFQIIQDSSR</sequence>
<evidence type="ECO:0000256" key="1">
    <source>
        <dbReference type="ARBA" id="ARBA00009437"/>
    </source>
</evidence>
<evidence type="ECO:0000256" key="2">
    <source>
        <dbReference type="ARBA" id="ARBA00023015"/>
    </source>
</evidence>
<dbReference type="RefSeq" id="WP_087358006.1">
    <property type="nucleotide sequence ID" value="NZ_NFLJ01000016.1"/>
</dbReference>
<keyword evidence="3" id="KW-0238">DNA-binding</keyword>
<dbReference type="SUPFAM" id="SSF53850">
    <property type="entry name" value="Periplasmic binding protein-like II"/>
    <property type="match status" value="1"/>
</dbReference>
<feature type="domain" description="HTH lysR-type" evidence="5">
    <location>
        <begin position="1"/>
        <end position="58"/>
    </location>
</feature>
<dbReference type="Pfam" id="PF03466">
    <property type="entry name" value="LysR_substrate"/>
    <property type="match status" value="1"/>
</dbReference>
<dbReference type="GO" id="GO:0003700">
    <property type="term" value="F:DNA-binding transcription factor activity"/>
    <property type="evidence" value="ECO:0007669"/>
    <property type="project" value="InterPro"/>
</dbReference>
<dbReference type="Gene3D" id="3.40.190.290">
    <property type="match status" value="1"/>
</dbReference>
<gene>
    <name evidence="6" type="ORF">B5E75_06785</name>
</gene>
<accession>A0A1Y4SX82</accession>
<proteinExistence type="inferred from homology"/>
<dbReference type="InterPro" id="IPR005119">
    <property type="entry name" value="LysR_subst-bd"/>
</dbReference>
<dbReference type="FunFam" id="1.10.10.10:FF:000001">
    <property type="entry name" value="LysR family transcriptional regulator"/>
    <property type="match status" value="1"/>
</dbReference>
<dbReference type="OrthoDB" id="9785745at2"/>
<keyword evidence="4" id="KW-0804">Transcription</keyword>
<comment type="similarity">
    <text evidence="1">Belongs to the LysR transcriptional regulatory family.</text>
</comment>
<dbReference type="Proteomes" id="UP000195305">
    <property type="component" value="Unassembled WGS sequence"/>
</dbReference>
<comment type="caution">
    <text evidence="6">The sequence shown here is derived from an EMBL/GenBank/DDBJ whole genome shotgun (WGS) entry which is preliminary data.</text>
</comment>
<keyword evidence="7" id="KW-1185">Reference proteome</keyword>
<dbReference type="PANTHER" id="PTHR30126:SF40">
    <property type="entry name" value="HTH-TYPE TRANSCRIPTIONAL REGULATOR GLTR"/>
    <property type="match status" value="1"/>
</dbReference>
<dbReference type="Pfam" id="PF00126">
    <property type="entry name" value="HTH_1"/>
    <property type="match status" value="1"/>
</dbReference>
<dbReference type="Gene3D" id="1.10.10.10">
    <property type="entry name" value="Winged helix-like DNA-binding domain superfamily/Winged helix DNA-binding domain"/>
    <property type="match status" value="1"/>
</dbReference>
<dbReference type="EMBL" id="NFLJ01000016">
    <property type="protein sequence ID" value="OUQ34504.1"/>
    <property type="molecule type" value="Genomic_DNA"/>
</dbReference>
<reference evidence="6 7" key="1">
    <citation type="journal article" date="2018" name="BMC Genomics">
        <title>Whole genome sequencing and function prediction of 133 gut anaerobes isolated from chicken caecum in pure cultures.</title>
        <authorList>
            <person name="Medvecky M."/>
            <person name="Cejkova D."/>
            <person name="Polansky O."/>
            <person name="Karasova D."/>
            <person name="Kubasova T."/>
            <person name="Cizek A."/>
            <person name="Rychlik I."/>
        </authorList>
    </citation>
    <scope>NUCLEOTIDE SEQUENCE [LARGE SCALE GENOMIC DNA]</scope>
    <source>
        <strain evidence="6 7">An13</strain>
    </source>
</reference>
<name>A0A1Y4SX82_9FIRM</name>
<dbReference type="InterPro" id="IPR000847">
    <property type="entry name" value="LysR_HTH_N"/>
</dbReference>